<dbReference type="AlphaFoldDB" id="A0AAE0HV76"/>
<dbReference type="GO" id="GO:0016787">
    <property type="term" value="F:hydrolase activity"/>
    <property type="evidence" value="ECO:0007669"/>
    <property type="project" value="UniProtKB-KW"/>
</dbReference>
<accession>A0AAE0HV76</accession>
<protein>
    <submittedName>
        <fullName evidence="5">Alpha/Beta hydrolase protein</fullName>
    </submittedName>
</protein>
<dbReference type="Pfam" id="PF00561">
    <property type="entry name" value="Abhydrolase_1"/>
    <property type="match status" value="1"/>
</dbReference>
<dbReference type="SUPFAM" id="SSF53474">
    <property type="entry name" value="alpha/beta-Hydrolases"/>
    <property type="match status" value="1"/>
</dbReference>
<organism evidence="5 6">
    <name type="scientific">Apodospora peruviana</name>
    <dbReference type="NCBI Taxonomy" id="516989"/>
    <lineage>
        <taxon>Eukaryota</taxon>
        <taxon>Fungi</taxon>
        <taxon>Dikarya</taxon>
        <taxon>Ascomycota</taxon>
        <taxon>Pezizomycotina</taxon>
        <taxon>Sordariomycetes</taxon>
        <taxon>Sordariomycetidae</taxon>
        <taxon>Sordariales</taxon>
        <taxon>Lasiosphaeriaceae</taxon>
        <taxon>Apodospora</taxon>
    </lineage>
</organism>
<feature type="region of interest" description="Disordered" evidence="3">
    <location>
        <begin position="76"/>
        <end position="97"/>
    </location>
</feature>
<evidence type="ECO:0000313" key="5">
    <source>
        <dbReference type="EMBL" id="KAK3313169.1"/>
    </source>
</evidence>
<gene>
    <name evidence="5" type="ORF">B0H66DRAFT_569720</name>
</gene>
<comment type="similarity">
    <text evidence="1">Belongs to the peptidase S33 family.</text>
</comment>
<proteinExistence type="inferred from homology"/>
<evidence type="ECO:0000256" key="1">
    <source>
        <dbReference type="ARBA" id="ARBA00010088"/>
    </source>
</evidence>
<comment type="caution">
    <text evidence="5">The sequence shown here is derived from an EMBL/GenBank/DDBJ whole genome shotgun (WGS) entry which is preliminary data.</text>
</comment>
<dbReference type="Gene3D" id="3.40.50.1820">
    <property type="entry name" value="alpha/beta hydrolase"/>
    <property type="match status" value="1"/>
</dbReference>
<dbReference type="InterPro" id="IPR000073">
    <property type="entry name" value="AB_hydrolase_1"/>
</dbReference>
<dbReference type="EMBL" id="JAUEDM010000008">
    <property type="protein sequence ID" value="KAK3313169.1"/>
    <property type="molecule type" value="Genomic_DNA"/>
</dbReference>
<dbReference type="InterPro" id="IPR051601">
    <property type="entry name" value="Serine_prot/Carboxylest_S33"/>
</dbReference>
<reference evidence="5" key="1">
    <citation type="journal article" date="2023" name="Mol. Phylogenet. Evol.">
        <title>Genome-scale phylogeny and comparative genomics of the fungal order Sordariales.</title>
        <authorList>
            <person name="Hensen N."/>
            <person name="Bonometti L."/>
            <person name="Westerberg I."/>
            <person name="Brannstrom I.O."/>
            <person name="Guillou S."/>
            <person name="Cros-Aarteil S."/>
            <person name="Calhoun S."/>
            <person name="Haridas S."/>
            <person name="Kuo A."/>
            <person name="Mondo S."/>
            <person name="Pangilinan J."/>
            <person name="Riley R."/>
            <person name="LaButti K."/>
            <person name="Andreopoulos B."/>
            <person name="Lipzen A."/>
            <person name="Chen C."/>
            <person name="Yan M."/>
            <person name="Daum C."/>
            <person name="Ng V."/>
            <person name="Clum A."/>
            <person name="Steindorff A."/>
            <person name="Ohm R.A."/>
            <person name="Martin F."/>
            <person name="Silar P."/>
            <person name="Natvig D.O."/>
            <person name="Lalanne C."/>
            <person name="Gautier V."/>
            <person name="Ament-Velasquez S.L."/>
            <person name="Kruys A."/>
            <person name="Hutchinson M.I."/>
            <person name="Powell A.J."/>
            <person name="Barry K."/>
            <person name="Miller A.N."/>
            <person name="Grigoriev I.V."/>
            <person name="Debuchy R."/>
            <person name="Gladieux P."/>
            <person name="Hiltunen Thoren M."/>
            <person name="Johannesson H."/>
        </authorList>
    </citation>
    <scope>NUCLEOTIDE SEQUENCE</scope>
    <source>
        <strain evidence="5">CBS 118394</strain>
    </source>
</reference>
<dbReference type="InterPro" id="IPR029058">
    <property type="entry name" value="AB_hydrolase_fold"/>
</dbReference>
<evidence type="ECO:0000259" key="4">
    <source>
        <dbReference type="Pfam" id="PF00561"/>
    </source>
</evidence>
<name>A0AAE0HV76_9PEZI</name>
<evidence type="ECO:0000313" key="6">
    <source>
        <dbReference type="Proteomes" id="UP001283341"/>
    </source>
</evidence>
<keyword evidence="2 5" id="KW-0378">Hydrolase</keyword>
<feature type="domain" description="AB hydrolase-1" evidence="4">
    <location>
        <begin position="32"/>
        <end position="423"/>
    </location>
</feature>
<sequence>MDQFNASNNSGNKTFSVPLIRMRGGKNATTNILLNPGGPGGSGSEFLYRRGAQLNTILGDGFHLLSFDPRGVNQSRPLADCYPDPETRRNLSPVRAKRPREDSGELWAWSANHVQACADNLKEYGPYINTPQTAADMNSILDAIGQQDMYYWGFSYGTLLGQTYATLFPNRSTRVIIDGVVNQFDWYDSPLDREAYIDTDRVFSGFVSECVKAGPEKCALASMASSAEALSNKLITTLKKLRDDPVPVYINSTVYGVLDYWAVWHDGVFPALYRPPAWFELAQNLASLLAGNATDAFLAYKFDSLVSEWNTTHDALEFVMFNDGLSGPSHFPHDRTSLLAELRDLFSQSMFSGYELDIYFKKRAWPIPRAHDYFPRHRTETAHPLLILSTTYDPICPLVSAKSALAAFEKSRLVEVEGFGHCSVAVPSLCVARHVRNFFVNGTLPEEQHVMCKVDGEPYFVKPEAEGAEVVPLKVFHDDEERKIHVAQLELARGHWLPFFG</sequence>
<reference evidence="5" key="2">
    <citation type="submission" date="2023-06" db="EMBL/GenBank/DDBJ databases">
        <authorList>
            <consortium name="Lawrence Berkeley National Laboratory"/>
            <person name="Haridas S."/>
            <person name="Hensen N."/>
            <person name="Bonometti L."/>
            <person name="Westerberg I."/>
            <person name="Brannstrom I.O."/>
            <person name="Guillou S."/>
            <person name="Cros-Aarteil S."/>
            <person name="Calhoun S."/>
            <person name="Kuo A."/>
            <person name="Mondo S."/>
            <person name="Pangilinan J."/>
            <person name="Riley R."/>
            <person name="Labutti K."/>
            <person name="Andreopoulos B."/>
            <person name="Lipzen A."/>
            <person name="Chen C."/>
            <person name="Yanf M."/>
            <person name="Daum C."/>
            <person name="Ng V."/>
            <person name="Clum A."/>
            <person name="Steindorff A."/>
            <person name="Ohm R."/>
            <person name="Martin F."/>
            <person name="Silar P."/>
            <person name="Natvig D."/>
            <person name="Lalanne C."/>
            <person name="Gautier V."/>
            <person name="Ament-Velasquez S.L."/>
            <person name="Kruys A."/>
            <person name="Hutchinson M.I."/>
            <person name="Powell A.J."/>
            <person name="Barry K."/>
            <person name="Miller A.N."/>
            <person name="Grigoriev I.V."/>
            <person name="Debuchy R."/>
            <person name="Gladieux P."/>
            <person name="Thoren M.H."/>
            <person name="Johannesson H."/>
        </authorList>
    </citation>
    <scope>NUCLEOTIDE SEQUENCE</scope>
    <source>
        <strain evidence="5">CBS 118394</strain>
    </source>
</reference>
<evidence type="ECO:0000256" key="2">
    <source>
        <dbReference type="ARBA" id="ARBA00022801"/>
    </source>
</evidence>
<dbReference type="Proteomes" id="UP001283341">
    <property type="component" value="Unassembled WGS sequence"/>
</dbReference>
<dbReference type="PANTHER" id="PTHR43248:SF25">
    <property type="entry name" value="AB HYDROLASE-1 DOMAIN-CONTAINING PROTEIN-RELATED"/>
    <property type="match status" value="1"/>
</dbReference>
<evidence type="ECO:0000256" key="3">
    <source>
        <dbReference type="SAM" id="MobiDB-lite"/>
    </source>
</evidence>
<dbReference type="PANTHER" id="PTHR43248">
    <property type="entry name" value="2-SUCCINYL-6-HYDROXY-2,4-CYCLOHEXADIENE-1-CARBOXYLATE SYNTHASE"/>
    <property type="match status" value="1"/>
</dbReference>
<keyword evidence="6" id="KW-1185">Reference proteome</keyword>